<keyword evidence="2" id="KW-1185">Reference proteome</keyword>
<sequence length="36" mass="3985">MPIYICLAAGHDEAFQVPLQFAPFGLPVWEDVHQSG</sequence>
<gene>
    <name evidence="1" type="ORF">CKAH01_18722</name>
</gene>
<dbReference type="Proteomes" id="UP001281614">
    <property type="component" value="Unassembled WGS sequence"/>
</dbReference>
<protein>
    <submittedName>
        <fullName evidence="1">Uncharacterized protein</fullName>
    </submittedName>
</protein>
<name>A0AAD9Y6T1_COLKA</name>
<proteinExistence type="predicted"/>
<evidence type="ECO:0000313" key="1">
    <source>
        <dbReference type="EMBL" id="KAK2738930.1"/>
    </source>
</evidence>
<comment type="caution">
    <text evidence="1">The sequence shown here is derived from an EMBL/GenBank/DDBJ whole genome shotgun (WGS) entry which is preliminary data.</text>
</comment>
<dbReference type="AlphaFoldDB" id="A0AAD9Y6T1"/>
<evidence type="ECO:0000313" key="2">
    <source>
        <dbReference type="Proteomes" id="UP001281614"/>
    </source>
</evidence>
<dbReference type="EMBL" id="VYYT01000374">
    <property type="protein sequence ID" value="KAK2738930.1"/>
    <property type="molecule type" value="Genomic_DNA"/>
</dbReference>
<accession>A0AAD9Y6T1</accession>
<organism evidence="1 2">
    <name type="scientific">Colletotrichum kahawae</name>
    <name type="common">Coffee berry disease fungus</name>
    <dbReference type="NCBI Taxonomy" id="34407"/>
    <lineage>
        <taxon>Eukaryota</taxon>
        <taxon>Fungi</taxon>
        <taxon>Dikarya</taxon>
        <taxon>Ascomycota</taxon>
        <taxon>Pezizomycotina</taxon>
        <taxon>Sordariomycetes</taxon>
        <taxon>Hypocreomycetidae</taxon>
        <taxon>Glomerellales</taxon>
        <taxon>Glomerellaceae</taxon>
        <taxon>Colletotrichum</taxon>
        <taxon>Colletotrichum gloeosporioides species complex</taxon>
    </lineage>
</organism>
<reference evidence="1" key="1">
    <citation type="submission" date="2023-02" db="EMBL/GenBank/DDBJ databases">
        <title>Colletotrichum kahawae CIFC_Que2 genome sequencing and assembly.</title>
        <authorList>
            <person name="Baroncelli R."/>
        </authorList>
    </citation>
    <scope>NUCLEOTIDE SEQUENCE</scope>
    <source>
        <strain evidence="1">CIFC_Que2</strain>
    </source>
</reference>